<comment type="caution">
    <text evidence="1">The sequence shown here is derived from an EMBL/GenBank/DDBJ whole genome shotgun (WGS) entry which is preliminary data.</text>
</comment>
<reference evidence="1 2" key="1">
    <citation type="journal article" date="2011" name="J. Bacteriol.">
        <title>Draft genome sequence of the polycyclic aromatic hydrocarbon-degrading, genetically engineered bioluminescent bioreporter Pseudomonas fluorescens HK44.</title>
        <authorList>
            <person name="Chauhan A."/>
            <person name="Layton A.C."/>
            <person name="Williams D.E."/>
            <person name="Smartt A.E."/>
            <person name="Ripp S."/>
            <person name="Karpinets T.V."/>
            <person name="Brown S.D."/>
            <person name="Sayler G.S."/>
        </authorList>
    </citation>
    <scope>NUCLEOTIDE SEQUENCE [LARGE SCALE GENOMIC DNA]</scope>
    <source>
        <strain evidence="1 2">HK44</strain>
    </source>
</reference>
<evidence type="ECO:0000313" key="2">
    <source>
        <dbReference type="Proteomes" id="UP000022611"/>
    </source>
</evidence>
<gene>
    <name evidence="1" type="ORF">HK44_015360</name>
</gene>
<evidence type="ECO:0000313" key="1">
    <source>
        <dbReference type="EMBL" id="EXF92245.1"/>
    </source>
</evidence>
<dbReference type="AlphaFoldDB" id="A0A010SGI2"/>
<name>A0A010SGI2_PSEFL</name>
<dbReference type="PATRIC" id="fig|1042209.11.peg.5502"/>
<organism evidence="1 2">
    <name type="scientific">Pseudomonas fluorescens HK44</name>
    <dbReference type="NCBI Taxonomy" id="1042209"/>
    <lineage>
        <taxon>Bacteria</taxon>
        <taxon>Pseudomonadati</taxon>
        <taxon>Pseudomonadota</taxon>
        <taxon>Gammaproteobacteria</taxon>
        <taxon>Pseudomonadales</taxon>
        <taxon>Pseudomonadaceae</taxon>
        <taxon>Pseudomonas</taxon>
    </lineage>
</organism>
<protein>
    <submittedName>
        <fullName evidence="1">Uncharacterized protein</fullName>
    </submittedName>
</protein>
<dbReference type="Proteomes" id="UP000022611">
    <property type="component" value="Unassembled WGS sequence"/>
</dbReference>
<sequence length="38" mass="4214">MTQKGVFDFHIAESKPAMAFTAELESILRSADWSTTPV</sequence>
<dbReference type="HOGENOM" id="CLU_3331745_0_0_6"/>
<dbReference type="EMBL" id="AFOY02000019">
    <property type="protein sequence ID" value="EXF92245.1"/>
    <property type="molecule type" value="Genomic_DNA"/>
</dbReference>
<accession>A0A010SGI2</accession>
<proteinExistence type="predicted"/>